<dbReference type="GeneTree" id="ENSGT01100000263473"/>
<dbReference type="SMART" id="SM00034">
    <property type="entry name" value="CLECT"/>
    <property type="match status" value="1"/>
</dbReference>
<dbReference type="InterPro" id="IPR016187">
    <property type="entry name" value="CTDL_fold"/>
</dbReference>
<dbReference type="CDD" id="cd03602">
    <property type="entry name" value="CLECT_1"/>
    <property type="match status" value="1"/>
</dbReference>
<feature type="signal peptide" evidence="2">
    <location>
        <begin position="1"/>
        <end position="21"/>
    </location>
</feature>
<dbReference type="SUPFAM" id="SSF56436">
    <property type="entry name" value="C-type lectin-like"/>
    <property type="match status" value="1"/>
</dbReference>
<dbReference type="Proteomes" id="UP000694389">
    <property type="component" value="Unassembled WGS sequence"/>
</dbReference>
<evidence type="ECO:0000313" key="5">
    <source>
        <dbReference type="Proteomes" id="UP000694389"/>
    </source>
</evidence>
<dbReference type="PANTHER" id="PTHR45784:SF3">
    <property type="entry name" value="C-TYPE LECTIN DOMAIN FAMILY 4 MEMBER K-LIKE-RELATED"/>
    <property type="match status" value="1"/>
</dbReference>
<dbReference type="PROSITE" id="PS00615">
    <property type="entry name" value="C_TYPE_LECTIN_1"/>
    <property type="match status" value="1"/>
</dbReference>
<evidence type="ECO:0000259" key="3">
    <source>
        <dbReference type="PROSITE" id="PS50041"/>
    </source>
</evidence>
<feature type="chain" id="PRO_5035900074" description="C-type lectin domain-containing protein" evidence="2">
    <location>
        <begin position="22"/>
        <end position="142"/>
    </location>
</feature>
<dbReference type="Gene3D" id="3.10.100.10">
    <property type="entry name" value="Mannose-Binding Protein A, subunit A"/>
    <property type="match status" value="1"/>
</dbReference>
<dbReference type="Ensembl" id="ENSDLAT00005006211.2">
    <property type="protein sequence ID" value="ENSDLAP00005005829.2"/>
    <property type="gene ID" value="ENSDLAG00005002881.2"/>
</dbReference>
<dbReference type="AlphaFoldDB" id="A0A8C4GGJ3"/>
<organism evidence="4 5">
    <name type="scientific">Dicentrarchus labrax</name>
    <name type="common">European seabass</name>
    <name type="synonym">Morone labrax</name>
    <dbReference type="NCBI Taxonomy" id="13489"/>
    <lineage>
        <taxon>Eukaryota</taxon>
        <taxon>Metazoa</taxon>
        <taxon>Chordata</taxon>
        <taxon>Craniata</taxon>
        <taxon>Vertebrata</taxon>
        <taxon>Euteleostomi</taxon>
        <taxon>Actinopterygii</taxon>
        <taxon>Neopterygii</taxon>
        <taxon>Teleostei</taxon>
        <taxon>Neoteleostei</taxon>
        <taxon>Acanthomorphata</taxon>
        <taxon>Eupercaria</taxon>
        <taxon>Moronidae</taxon>
        <taxon>Dicentrarchus</taxon>
    </lineage>
</organism>
<dbReference type="InterPro" id="IPR016186">
    <property type="entry name" value="C-type_lectin-like/link_sf"/>
</dbReference>
<evidence type="ECO:0000256" key="1">
    <source>
        <dbReference type="ARBA" id="ARBA00023157"/>
    </source>
</evidence>
<reference evidence="4" key="2">
    <citation type="submission" date="2025-09" db="UniProtKB">
        <authorList>
            <consortium name="Ensembl"/>
        </authorList>
    </citation>
    <scope>IDENTIFICATION</scope>
</reference>
<feature type="domain" description="C-type lectin" evidence="3">
    <location>
        <begin position="27"/>
        <end position="133"/>
    </location>
</feature>
<dbReference type="InterPro" id="IPR001304">
    <property type="entry name" value="C-type_lectin-like"/>
</dbReference>
<evidence type="ECO:0000313" key="4">
    <source>
        <dbReference type="Ensembl" id="ENSDLAP00005005829.2"/>
    </source>
</evidence>
<keyword evidence="2" id="KW-0732">Signal</keyword>
<dbReference type="PANTHER" id="PTHR45784">
    <property type="entry name" value="C-TYPE LECTIN DOMAIN FAMILY 20 MEMBER A-RELATED"/>
    <property type="match status" value="1"/>
</dbReference>
<dbReference type="Pfam" id="PF00059">
    <property type="entry name" value="Lectin_C"/>
    <property type="match status" value="1"/>
</dbReference>
<dbReference type="PROSITE" id="PS50041">
    <property type="entry name" value="C_TYPE_LECTIN_2"/>
    <property type="match status" value="1"/>
</dbReference>
<protein>
    <recommendedName>
        <fullName evidence="3">C-type lectin domain-containing protein</fullName>
    </recommendedName>
</protein>
<evidence type="ECO:0000256" key="2">
    <source>
        <dbReference type="SAM" id="SignalP"/>
    </source>
</evidence>
<keyword evidence="1" id="KW-1015">Disulfide bond</keyword>
<dbReference type="InterPro" id="IPR018378">
    <property type="entry name" value="C-type_lectin_CS"/>
</dbReference>
<proteinExistence type="predicted"/>
<name>A0A8C4GGJ3_DICLA</name>
<sequence length="142" mass="16436">MYKRSVLVALLNTALHCGLFAGPNVTFVLNNNPMSWTQAQNYCREHHTDLASVRNMAENQRVKELVPLGQFVWIGLFRDSWKWSDGSNSSFRYWQTGEPNNQSGDEACVSTNFDSSGVWEDWSCRARKEFICYSKREWSPMI</sequence>
<reference evidence="4" key="1">
    <citation type="submission" date="2025-08" db="UniProtKB">
        <authorList>
            <consortium name="Ensembl"/>
        </authorList>
    </citation>
    <scope>IDENTIFICATION</scope>
</reference>
<keyword evidence="5" id="KW-1185">Reference proteome</keyword>
<accession>A0A8C4GGJ3</accession>